<dbReference type="Gene3D" id="3.40.50.20">
    <property type="match status" value="1"/>
</dbReference>
<accession>A0A2M7SEX6</accession>
<evidence type="ECO:0000259" key="16">
    <source>
        <dbReference type="PROSITE" id="PS50975"/>
    </source>
</evidence>
<comment type="similarity">
    <text evidence="11 14">Belongs to the GARS family.</text>
</comment>
<dbReference type="InterPro" id="IPR020560">
    <property type="entry name" value="PRibGlycinamide_synth_C-dom"/>
</dbReference>
<keyword evidence="8 14" id="KW-0658">Purine biosynthesis</keyword>
<dbReference type="InterPro" id="IPR020559">
    <property type="entry name" value="PRibGlycinamide_synth_CS"/>
</dbReference>
<dbReference type="GO" id="GO:0005524">
    <property type="term" value="F:ATP binding"/>
    <property type="evidence" value="ECO:0007669"/>
    <property type="project" value="UniProtKB-UniRule"/>
</dbReference>
<evidence type="ECO:0000256" key="8">
    <source>
        <dbReference type="ARBA" id="ARBA00022755"/>
    </source>
</evidence>
<dbReference type="SUPFAM" id="SSF51246">
    <property type="entry name" value="Rudiment single hybrid motif"/>
    <property type="match status" value="1"/>
</dbReference>
<dbReference type="PANTHER" id="PTHR43472">
    <property type="entry name" value="PHOSPHORIBOSYLAMINE--GLYCINE LIGASE"/>
    <property type="match status" value="1"/>
</dbReference>
<evidence type="ECO:0000256" key="12">
    <source>
        <dbReference type="ARBA" id="ARBA00042242"/>
    </source>
</evidence>
<dbReference type="InterPro" id="IPR011054">
    <property type="entry name" value="Rudment_hybrid_motif"/>
</dbReference>
<keyword evidence="5 14" id="KW-0436">Ligase</keyword>
<keyword evidence="9 15" id="KW-0067">ATP-binding</keyword>
<evidence type="ECO:0000256" key="6">
    <source>
        <dbReference type="ARBA" id="ARBA00022723"/>
    </source>
</evidence>
<dbReference type="SUPFAM" id="SSF56059">
    <property type="entry name" value="Glutathione synthetase ATP-binding domain-like"/>
    <property type="match status" value="1"/>
</dbReference>
<dbReference type="Pfam" id="PF02844">
    <property type="entry name" value="GARS_N"/>
    <property type="match status" value="1"/>
</dbReference>
<dbReference type="Proteomes" id="UP000229307">
    <property type="component" value="Unassembled WGS sequence"/>
</dbReference>
<dbReference type="GO" id="GO:0046872">
    <property type="term" value="F:metal ion binding"/>
    <property type="evidence" value="ECO:0007669"/>
    <property type="project" value="UniProtKB-KW"/>
</dbReference>
<keyword evidence="10" id="KW-0464">Manganese</keyword>
<protein>
    <recommendedName>
        <fullName evidence="4 14">Phosphoribosylamine--glycine ligase</fullName>
        <ecNumber evidence="4 14">6.3.4.13</ecNumber>
    </recommendedName>
    <alternativeName>
        <fullName evidence="14">GARS</fullName>
    </alternativeName>
    <alternativeName>
        <fullName evidence="12 14">Glycinamide ribonucleotide synthetase</fullName>
    </alternativeName>
    <alternativeName>
        <fullName evidence="13 14">Phosphoribosylglycinamide synthetase</fullName>
    </alternativeName>
</protein>
<dbReference type="SMART" id="SM01209">
    <property type="entry name" value="GARS_A"/>
    <property type="match status" value="1"/>
</dbReference>
<keyword evidence="6" id="KW-0479">Metal-binding</keyword>
<comment type="pathway">
    <text evidence="3 14">Purine metabolism; IMP biosynthesis via de novo pathway; N(1)-(5-phospho-D-ribosyl)glycinamide from 5-phospho-alpha-D-ribose 1-diphosphate: step 2/2.</text>
</comment>
<sequence length="426" mass="46178">MKVLVIGSGGREHALVWKIAQGKSVEKVYCIPGNAGISRIADRPFGLPLDDFKAIADFVRKEKIGLTVVGPEAPLVKGMADFFRKEGLAIFGPGKEPSRLEGSKVFAKIMMEEYGVPTAPFEIFKESKPASDYIKKKGAPIVVKADGLAAGKGAIVCKTEDEAIDSVRRILDEKIFGDAGARVVIEECLPGEEISMLALVDRDTCVPLISSQDHKRIFDDDKGPNTGGMGAYSPVPLLTEELDLDRKIREEVFGRMMRGFKKEGISFNGILYAGIMVSGGVPYVLEFNVRFGDPETQAILPLLDTDLAQVLLACANNQLNKIKLKWKKGTCVCVVAASGGYPNAYEKEKEIKGLDAAAKRKDVVIFHAGTALKDGKVVTAGGRVLGVTAIGRDITDARSKAYETVKDISFDGMQFRRDIGVKALKY</sequence>
<dbReference type="FunFam" id="3.30.1490.20:FF:000006">
    <property type="entry name" value="phosphoribosylamine--glycine ligase, chloroplastic-like"/>
    <property type="match status" value="1"/>
</dbReference>
<organism evidence="17 18">
    <name type="scientific">Candidatus Desantisbacteria bacterium CG_4_10_14_0_8_um_filter_48_22</name>
    <dbReference type="NCBI Taxonomy" id="1974543"/>
    <lineage>
        <taxon>Bacteria</taxon>
        <taxon>Candidatus Desantisiibacteriota</taxon>
    </lineage>
</organism>
<dbReference type="InterPro" id="IPR016185">
    <property type="entry name" value="PreATP-grasp_dom_sf"/>
</dbReference>
<evidence type="ECO:0000256" key="14">
    <source>
        <dbReference type="HAMAP-Rule" id="MF_00138"/>
    </source>
</evidence>
<dbReference type="InterPro" id="IPR011761">
    <property type="entry name" value="ATP-grasp"/>
</dbReference>
<dbReference type="EC" id="6.3.4.13" evidence="4 14"/>
<dbReference type="FunFam" id="3.90.600.10:FF:000001">
    <property type="entry name" value="Trifunctional purine biosynthetic protein adenosine-3"/>
    <property type="match status" value="1"/>
</dbReference>
<reference evidence="18" key="1">
    <citation type="submission" date="2017-09" db="EMBL/GenBank/DDBJ databases">
        <title>Depth-based differentiation of microbial function through sediment-hosted aquifers and enrichment of novel symbionts in the deep terrestrial subsurface.</title>
        <authorList>
            <person name="Probst A.J."/>
            <person name="Ladd B."/>
            <person name="Jarett J.K."/>
            <person name="Geller-Mcgrath D.E."/>
            <person name="Sieber C.M.K."/>
            <person name="Emerson J.B."/>
            <person name="Anantharaman K."/>
            <person name="Thomas B.C."/>
            <person name="Malmstrom R."/>
            <person name="Stieglmeier M."/>
            <person name="Klingl A."/>
            <person name="Woyke T."/>
            <person name="Ryan C.M."/>
            <person name="Banfield J.F."/>
        </authorList>
    </citation>
    <scope>NUCLEOTIDE SEQUENCE [LARGE SCALE GENOMIC DNA]</scope>
</reference>
<comment type="catalytic activity">
    <reaction evidence="14">
        <text>5-phospho-beta-D-ribosylamine + glycine + ATP = N(1)-(5-phospho-beta-D-ribosyl)glycinamide + ADP + phosphate + H(+)</text>
        <dbReference type="Rhea" id="RHEA:17453"/>
        <dbReference type="ChEBI" id="CHEBI:15378"/>
        <dbReference type="ChEBI" id="CHEBI:30616"/>
        <dbReference type="ChEBI" id="CHEBI:43474"/>
        <dbReference type="ChEBI" id="CHEBI:57305"/>
        <dbReference type="ChEBI" id="CHEBI:58681"/>
        <dbReference type="ChEBI" id="CHEBI:143788"/>
        <dbReference type="ChEBI" id="CHEBI:456216"/>
        <dbReference type="EC" id="6.3.4.13"/>
    </reaction>
</comment>
<dbReference type="GO" id="GO:0004637">
    <property type="term" value="F:phosphoribosylamine-glycine ligase activity"/>
    <property type="evidence" value="ECO:0007669"/>
    <property type="project" value="UniProtKB-UniRule"/>
</dbReference>
<proteinExistence type="inferred from homology"/>
<dbReference type="PROSITE" id="PS00184">
    <property type="entry name" value="GARS"/>
    <property type="match status" value="1"/>
</dbReference>
<dbReference type="Pfam" id="PF02843">
    <property type="entry name" value="GARS_C"/>
    <property type="match status" value="1"/>
</dbReference>
<dbReference type="Gene3D" id="3.90.600.10">
    <property type="entry name" value="Phosphoribosylglycinamide synthetase, C-terminal domain"/>
    <property type="match status" value="1"/>
</dbReference>
<gene>
    <name evidence="14" type="primary">purD</name>
    <name evidence="17" type="ORF">COY52_01425</name>
</gene>
<dbReference type="HAMAP" id="MF_00138">
    <property type="entry name" value="GARS"/>
    <property type="match status" value="1"/>
</dbReference>
<dbReference type="PROSITE" id="PS50975">
    <property type="entry name" value="ATP_GRASP"/>
    <property type="match status" value="1"/>
</dbReference>
<evidence type="ECO:0000256" key="7">
    <source>
        <dbReference type="ARBA" id="ARBA00022741"/>
    </source>
</evidence>
<evidence type="ECO:0000313" key="18">
    <source>
        <dbReference type="Proteomes" id="UP000229307"/>
    </source>
</evidence>
<dbReference type="GO" id="GO:0009113">
    <property type="term" value="P:purine nucleobase biosynthetic process"/>
    <property type="evidence" value="ECO:0007669"/>
    <property type="project" value="InterPro"/>
</dbReference>
<comment type="cofactor">
    <cofactor evidence="2">
        <name>Mg(2+)</name>
        <dbReference type="ChEBI" id="CHEBI:18420"/>
    </cofactor>
</comment>
<evidence type="ECO:0000256" key="4">
    <source>
        <dbReference type="ARBA" id="ARBA00013255"/>
    </source>
</evidence>
<evidence type="ECO:0000256" key="3">
    <source>
        <dbReference type="ARBA" id="ARBA00005174"/>
    </source>
</evidence>
<dbReference type="SMART" id="SM01210">
    <property type="entry name" value="GARS_C"/>
    <property type="match status" value="1"/>
</dbReference>
<evidence type="ECO:0000256" key="2">
    <source>
        <dbReference type="ARBA" id="ARBA00001946"/>
    </source>
</evidence>
<evidence type="ECO:0000256" key="5">
    <source>
        <dbReference type="ARBA" id="ARBA00022598"/>
    </source>
</evidence>
<dbReference type="NCBIfam" id="TIGR00877">
    <property type="entry name" value="purD"/>
    <property type="match status" value="1"/>
</dbReference>
<evidence type="ECO:0000256" key="10">
    <source>
        <dbReference type="ARBA" id="ARBA00023211"/>
    </source>
</evidence>
<keyword evidence="7 15" id="KW-0547">Nucleotide-binding</keyword>
<evidence type="ECO:0000256" key="9">
    <source>
        <dbReference type="ARBA" id="ARBA00022840"/>
    </source>
</evidence>
<comment type="caution">
    <text evidence="17">The sequence shown here is derived from an EMBL/GenBank/DDBJ whole genome shotgun (WGS) entry which is preliminary data.</text>
</comment>
<evidence type="ECO:0000313" key="17">
    <source>
        <dbReference type="EMBL" id="PIZ18058.1"/>
    </source>
</evidence>
<evidence type="ECO:0000256" key="1">
    <source>
        <dbReference type="ARBA" id="ARBA00001936"/>
    </source>
</evidence>
<evidence type="ECO:0000256" key="15">
    <source>
        <dbReference type="PROSITE-ProRule" id="PRU00409"/>
    </source>
</evidence>
<evidence type="ECO:0000256" key="11">
    <source>
        <dbReference type="ARBA" id="ARBA00038345"/>
    </source>
</evidence>
<dbReference type="FunFam" id="3.40.50.20:FF:000006">
    <property type="entry name" value="Phosphoribosylamine--glycine ligase, chloroplastic"/>
    <property type="match status" value="1"/>
</dbReference>
<dbReference type="Gene3D" id="3.30.470.20">
    <property type="entry name" value="ATP-grasp fold, B domain"/>
    <property type="match status" value="1"/>
</dbReference>
<dbReference type="SUPFAM" id="SSF52440">
    <property type="entry name" value="PreATP-grasp domain"/>
    <property type="match status" value="1"/>
</dbReference>
<dbReference type="Gene3D" id="3.30.1490.20">
    <property type="entry name" value="ATP-grasp fold, A domain"/>
    <property type="match status" value="1"/>
</dbReference>
<dbReference type="InterPro" id="IPR020562">
    <property type="entry name" value="PRibGlycinamide_synth_N"/>
</dbReference>
<dbReference type="PANTHER" id="PTHR43472:SF1">
    <property type="entry name" value="PHOSPHORIBOSYLAMINE--GLYCINE LIGASE, CHLOROPLASTIC"/>
    <property type="match status" value="1"/>
</dbReference>
<dbReference type="EMBL" id="PFMR01000044">
    <property type="protein sequence ID" value="PIZ18058.1"/>
    <property type="molecule type" value="Genomic_DNA"/>
</dbReference>
<dbReference type="Pfam" id="PF01071">
    <property type="entry name" value="GARS_A"/>
    <property type="match status" value="1"/>
</dbReference>
<dbReference type="GO" id="GO:0006189">
    <property type="term" value="P:'de novo' IMP biosynthetic process"/>
    <property type="evidence" value="ECO:0007669"/>
    <property type="project" value="UniProtKB-UniRule"/>
</dbReference>
<dbReference type="InterPro" id="IPR037123">
    <property type="entry name" value="PRibGlycinamide_synth_C_sf"/>
</dbReference>
<dbReference type="FunFam" id="3.30.470.20:FF:000018">
    <property type="entry name" value="Trifunctional purine biosynthetic protein adenosine-3"/>
    <property type="match status" value="1"/>
</dbReference>
<dbReference type="InterPro" id="IPR000115">
    <property type="entry name" value="PRibGlycinamide_synth"/>
</dbReference>
<dbReference type="InterPro" id="IPR013815">
    <property type="entry name" value="ATP_grasp_subdomain_1"/>
</dbReference>
<dbReference type="InterPro" id="IPR020561">
    <property type="entry name" value="PRibGlycinamid_synth_ATP-grasp"/>
</dbReference>
<dbReference type="UniPathway" id="UPA00074">
    <property type="reaction ID" value="UER00125"/>
</dbReference>
<dbReference type="AlphaFoldDB" id="A0A2M7SEX6"/>
<feature type="domain" description="ATP-grasp" evidence="16">
    <location>
        <begin position="108"/>
        <end position="316"/>
    </location>
</feature>
<evidence type="ECO:0000256" key="13">
    <source>
        <dbReference type="ARBA" id="ARBA00042864"/>
    </source>
</evidence>
<name>A0A2M7SEX6_9BACT</name>
<comment type="cofactor">
    <cofactor evidence="1">
        <name>Mn(2+)</name>
        <dbReference type="ChEBI" id="CHEBI:29035"/>
    </cofactor>
</comment>